<gene>
    <name evidence="2" type="primary">LOC105363844</name>
</gene>
<dbReference type="GeneID" id="105363844"/>
<dbReference type="KEGG" id="csol:105363844"/>
<sequence>MVSFKTNNVPSEQLTPRCHLPGSLRSSLQFVRSPQQLANHPHRHEPAVSCCQAPPPTINNCHTVPRDCALHPRLDQPVTNSTSGMDGKKRLLDFLKRIFISLKDYAYIDNSIVADNVDEDRNE</sequence>
<evidence type="ECO:0000313" key="2">
    <source>
        <dbReference type="RefSeq" id="XP_011499944.1"/>
    </source>
</evidence>
<reference evidence="2" key="1">
    <citation type="submission" date="2025-08" db="UniProtKB">
        <authorList>
            <consortium name="RefSeq"/>
        </authorList>
    </citation>
    <scope>IDENTIFICATION</scope>
</reference>
<protein>
    <submittedName>
        <fullName evidence="2">Uncharacterized protein LOC105363844</fullName>
    </submittedName>
</protein>
<organism evidence="1 2">
    <name type="scientific">Ceratosolen solmsi marchali</name>
    <dbReference type="NCBI Taxonomy" id="326594"/>
    <lineage>
        <taxon>Eukaryota</taxon>
        <taxon>Metazoa</taxon>
        <taxon>Ecdysozoa</taxon>
        <taxon>Arthropoda</taxon>
        <taxon>Hexapoda</taxon>
        <taxon>Insecta</taxon>
        <taxon>Pterygota</taxon>
        <taxon>Neoptera</taxon>
        <taxon>Endopterygota</taxon>
        <taxon>Hymenoptera</taxon>
        <taxon>Apocrita</taxon>
        <taxon>Proctotrupomorpha</taxon>
        <taxon>Chalcidoidea</taxon>
        <taxon>Agaonidae</taxon>
        <taxon>Agaoninae</taxon>
        <taxon>Ceratosolen</taxon>
    </lineage>
</organism>
<proteinExistence type="predicted"/>
<dbReference type="Proteomes" id="UP000695007">
    <property type="component" value="Unplaced"/>
</dbReference>
<name>A0AAJ6YKW7_9HYME</name>
<dbReference type="AlphaFoldDB" id="A0AAJ6YKW7"/>
<accession>A0AAJ6YKW7</accession>
<keyword evidence="1" id="KW-1185">Reference proteome</keyword>
<evidence type="ECO:0000313" key="1">
    <source>
        <dbReference type="Proteomes" id="UP000695007"/>
    </source>
</evidence>
<dbReference type="RefSeq" id="XP_011499944.1">
    <property type="nucleotide sequence ID" value="XM_011501642.1"/>
</dbReference>